<accession>A0A7G9WHW1</accession>
<evidence type="ECO:0000313" key="3">
    <source>
        <dbReference type="Proteomes" id="UP000516046"/>
    </source>
</evidence>
<evidence type="ECO:0000313" key="2">
    <source>
        <dbReference type="EMBL" id="QNO18273.1"/>
    </source>
</evidence>
<feature type="region of interest" description="Disordered" evidence="1">
    <location>
        <begin position="144"/>
        <end position="175"/>
    </location>
</feature>
<dbReference type="KEGG" id="caml:H6X83_00995"/>
<dbReference type="EMBL" id="CP060696">
    <property type="protein sequence ID" value="QNO18273.1"/>
    <property type="molecule type" value="Genomic_DNA"/>
</dbReference>
<protein>
    <submittedName>
        <fullName evidence="2">DUF1934 domain-containing protein</fullName>
    </submittedName>
</protein>
<dbReference type="SUPFAM" id="SSF50814">
    <property type="entry name" value="Lipocalins"/>
    <property type="match status" value="1"/>
</dbReference>
<feature type="compositionally biased region" description="Polar residues" evidence="1">
    <location>
        <begin position="148"/>
        <end position="157"/>
    </location>
</feature>
<dbReference type="Proteomes" id="UP000516046">
    <property type="component" value="Chromosome"/>
</dbReference>
<reference evidence="2 3" key="1">
    <citation type="submission" date="2020-08" db="EMBL/GenBank/DDBJ databases">
        <authorList>
            <person name="Ren C."/>
            <person name="Gu Y."/>
            <person name="Xu Y."/>
        </authorList>
    </citation>
    <scope>NUCLEOTIDE SEQUENCE [LARGE SCALE GENOMIC DNA]</scope>
    <source>
        <strain evidence="2 3">LBM18003</strain>
    </source>
</reference>
<dbReference type="RefSeq" id="WP_212507339.1">
    <property type="nucleotide sequence ID" value="NZ_CP060696.1"/>
</dbReference>
<evidence type="ECO:0000256" key="1">
    <source>
        <dbReference type="SAM" id="MobiDB-lite"/>
    </source>
</evidence>
<keyword evidence="3" id="KW-1185">Reference proteome</keyword>
<dbReference type="Gene3D" id="2.40.128.20">
    <property type="match status" value="1"/>
</dbReference>
<name>A0A7G9WHW1_9FIRM</name>
<dbReference type="AlphaFoldDB" id="A0A7G9WHW1"/>
<proteinExistence type="predicted"/>
<gene>
    <name evidence="2" type="ORF">H6X83_00995</name>
</gene>
<dbReference type="InterPro" id="IPR012674">
    <property type="entry name" value="Calycin"/>
</dbReference>
<dbReference type="InterPro" id="IPR015231">
    <property type="entry name" value="DUF1934"/>
</dbReference>
<sequence>MKENYLISVCGRQVVDDQAGEVEVTALGSYLERNGKRYISYKEYDEDTNESQTSILKIEGDRCVTLIRGGAEGTRLILEKGKRHLCQYATDYGQMMLGVFTSKVDNQLTDKGGQLTVNYTLDLDANLSSVNQLCITVKEAEHKDVKTGTASNESAAQCDSECGEESTDSADPVRG</sequence>
<organism evidence="2 3">
    <name type="scientific">Caproicibacterium amylolyticum</name>
    <dbReference type="NCBI Taxonomy" id="2766537"/>
    <lineage>
        <taxon>Bacteria</taxon>
        <taxon>Bacillati</taxon>
        <taxon>Bacillota</taxon>
        <taxon>Clostridia</taxon>
        <taxon>Eubacteriales</taxon>
        <taxon>Oscillospiraceae</taxon>
        <taxon>Caproicibacterium</taxon>
    </lineage>
</organism>
<dbReference type="Pfam" id="PF09148">
    <property type="entry name" value="DUF1934"/>
    <property type="match status" value="1"/>
</dbReference>